<sequence length="286" mass="29778">MCTAFGEDDVGKSVVNASGEEIGMVTAVEHGTAHVTPDPGVTDSIKAALGWEGTGENAYPLQEESVERVTGDEIRLSGDLHDETVSGGAMDTGREAGHDRGVSSTEMGSTDTPADRRDGSAGRSDTQGHDDEATGLSGTGAAGDDESTIPDRDATGRVGESDGLDEPADRSMDDSAGAGPEFSEPDRAGRGRSSSPERSRDEGEAMDPAVGDGDRTGGTDDELTDADRDIHDRDRDTGRGDQDSDMDAGLADLDSDSDQGNSDSDSDSDTDRELRDRDSDTDTDQD</sequence>
<protein>
    <submittedName>
        <fullName evidence="2">Uncharacterized protein</fullName>
    </submittedName>
</protein>
<feature type="compositionally biased region" description="Basic and acidic residues" evidence="1">
    <location>
        <begin position="92"/>
        <end position="101"/>
    </location>
</feature>
<dbReference type="EMBL" id="AOIQ01000006">
    <property type="protein sequence ID" value="ELZ13492.1"/>
    <property type="molecule type" value="Genomic_DNA"/>
</dbReference>
<comment type="caution">
    <text evidence="2">The sequence shown here is derived from an EMBL/GenBank/DDBJ whole genome shotgun (WGS) entry which is preliminary data.</text>
</comment>
<keyword evidence="3" id="KW-1185">Reference proteome</keyword>
<proteinExistence type="predicted"/>
<evidence type="ECO:0000313" key="3">
    <source>
        <dbReference type="Proteomes" id="UP000011560"/>
    </source>
</evidence>
<feature type="compositionally biased region" description="Basic and acidic residues" evidence="1">
    <location>
        <begin position="113"/>
        <end position="132"/>
    </location>
</feature>
<dbReference type="AlphaFoldDB" id="M0BTR9"/>
<name>M0BTR9_9EURY</name>
<dbReference type="RefSeq" id="WP_007696809.1">
    <property type="nucleotide sequence ID" value="NZ_AOIQ01000006.1"/>
</dbReference>
<feature type="compositionally biased region" description="Basic and acidic residues" evidence="1">
    <location>
        <begin position="65"/>
        <end position="84"/>
    </location>
</feature>
<evidence type="ECO:0000313" key="2">
    <source>
        <dbReference type="EMBL" id="ELZ13492.1"/>
    </source>
</evidence>
<feature type="region of interest" description="Disordered" evidence="1">
    <location>
        <begin position="56"/>
        <end position="286"/>
    </location>
</feature>
<feature type="compositionally biased region" description="Basic and acidic residues" evidence="1">
    <location>
        <begin position="225"/>
        <end position="242"/>
    </location>
</feature>
<evidence type="ECO:0000256" key="1">
    <source>
        <dbReference type="SAM" id="MobiDB-lite"/>
    </source>
</evidence>
<gene>
    <name evidence="2" type="ORF">C479_01566</name>
</gene>
<reference evidence="2 3" key="1">
    <citation type="journal article" date="2014" name="PLoS Genet.">
        <title>Phylogenetically driven sequencing of extremely halophilic archaea reveals strategies for static and dynamic osmo-response.</title>
        <authorList>
            <person name="Becker E.A."/>
            <person name="Seitzer P.M."/>
            <person name="Tritt A."/>
            <person name="Larsen D."/>
            <person name="Krusor M."/>
            <person name="Yao A.I."/>
            <person name="Wu D."/>
            <person name="Madern D."/>
            <person name="Eisen J.A."/>
            <person name="Darling A.E."/>
            <person name="Facciotti M.T."/>
        </authorList>
    </citation>
    <scope>NUCLEOTIDE SEQUENCE [LARGE SCALE GENOMIC DNA]</scope>
    <source>
        <strain evidence="2 3">JCM 14624</strain>
    </source>
</reference>
<feature type="compositionally biased region" description="Polar residues" evidence="1">
    <location>
        <begin position="102"/>
        <end position="112"/>
    </location>
</feature>
<feature type="compositionally biased region" description="Basic and acidic residues" evidence="1">
    <location>
        <begin position="269"/>
        <end position="280"/>
    </location>
</feature>
<dbReference type="OrthoDB" id="229248at2157"/>
<feature type="compositionally biased region" description="Low complexity" evidence="1">
    <location>
        <begin position="247"/>
        <end position="263"/>
    </location>
</feature>
<organism evidence="2 3">
    <name type="scientific">Halovivax asiaticus JCM 14624</name>
    <dbReference type="NCBI Taxonomy" id="1227490"/>
    <lineage>
        <taxon>Archaea</taxon>
        <taxon>Methanobacteriati</taxon>
        <taxon>Methanobacteriota</taxon>
        <taxon>Stenosarchaea group</taxon>
        <taxon>Halobacteria</taxon>
        <taxon>Halobacteriales</taxon>
        <taxon>Natrialbaceae</taxon>
        <taxon>Halovivax</taxon>
    </lineage>
</organism>
<dbReference type="Proteomes" id="UP000011560">
    <property type="component" value="Unassembled WGS sequence"/>
</dbReference>
<feature type="compositionally biased region" description="Basic and acidic residues" evidence="1">
    <location>
        <begin position="184"/>
        <end position="203"/>
    </location>
</feature>
<accession>M0BTR9</accession>